<sequence length="152" mass="17558">MLLCYEPDTAYGLHPIRRISDESALAVEIDFTWSLGFGYVEPGRAPIPLSSRISLIMFEFSSCLFADSDMNLGAVRALWEHTHDHTQCLDALPPTLVTDIDRDVRELYTRSGAVRDVIFSQRYRLRSLEREYDDHRLIHDMLVQQAAMQRKL</sequence>
<gene>
    <name evidence="1" type="ORF">Tco_1019747</name>
</gene>
<reference evidence="1" key="1">
    <citation type="journal article" date="2022" name="Int. J. Mol. Sci.">
        <title>Draft Genome of Tanacetum Coccineum: Genomic Comparison of Closely Related Tanacetum-Family Plants.</title>
        <authorList>
            <person name="Yamashiro T."/>
            <person name="Shiraishi A."/>
            <person name="Nakayama K."/>
            <person name="Satake H."/>
        </authorList>
    </citation>
    <scope>NUCLEOTIDE SEQUENCE</scope>
</reference>
<organism evidence="1 2">
    <name type="scientific">Tanacetum coccineum</name>
    <dbReference type="NCBI Taxonomy" id="301880"/>
    <lineage>
        <taxon>Eukaryota</taxon>
        <taxon>Viridiplantae</taxon>
        <taxon>Streptophyta</taxon>
        <taxon>Embryophyta</taxon>
        <taxon>Tracheophyta</taxon>
        <taxon>Spermatophyta</taxon>
        <taxon>Magnoliopsida</taxon>
        <taxon>eudicotyledons</taxon>
        <taxon>Gunneridae</taxon>
        <taxon>Pentapetalae</taxon>
        <taxon>asterids</taxon>
        <taxon>campanulids</taxon>
        <taxon>Asterales</taxon>
        <taxon>Asteraceae</taxon>
        <taxon>Asteroideae</taxon>
        <taxon>Anthemideae</taxon>
        <taxon>Anthemidinae</taxon>
        <taxon>Tanacetum</taxon>
    </lineage>
</organism>
<evidence type="ECO:0000313" key="2">
    <source>
        <dbReference type="Proteomes" id="UP001151760"/>
    </source>
</evidence>
<proteinExistence type="predicted"/>
<keyword evidence="2" id="KW-1185">Reference proteome</keyword>
<dbReference type="EMBL" id="BQNB010017882">
    <property type="protein sequence ID" value="GJT68267.1"/>
    <property type="molecule type" value="Genomic_DNA"/>
</dbReference>
<accession>A0ABQ5FY63</accession>
<comment type="caution">
    <text evidence="1">The sequence shown here is derived from an EMBL/GenBank/DDBJ whole genome shotgun (WGS) entry which is preliminary data.</text>
</comment>
<evidence type="ECO:0000313" key="1">
    <source>
        <dbReference type="EMBL" id="GJT68267.1"/>
    </source>
</evidence>
<dbReference type="Proteomes" id="UP001151760">
    <property type="component" value="Unassembled WGS sequence"/>
</dbReference>
<protein>
    <submittedName>
        <fullName evidence="1">Uncharacterized protein</fullName>
    </submittedName>
</protein>
<reference evidence="1" key="2">
    <citation type="submission" date="2022-01" db="EMBL/GenBank/DDBJ databases">
        <authorList>
            <person name="Yamashiro T."/>
            <person name="Shiraishi A."/>
            <person name="Satake H."/>
            <person name="Nakayama K."/>
        </authorList>
    </citation>
    <scope>NUCLEOTIDE SEQUENCE</scope>
</reference>
<name>A0ABQ5FY63_9ASTR</name>